<accession>A0AC60NUU2</accession>
<proteinExistence type="predicted"/>
<gene>
    <name evidence="1" type="ORF">HPB47_011980</name>
</gene>
<reference evidence="1 2" key="1">
    <citation type="journal article" date="2020" name="Cell">
        <title>Large-Scale Comparative Analyses of Tick Genomes Elucidate Their Genetic Diversity and Vector Capacities.</title>
        <authorList>
            <consortium name="Tick Genome and Microbiome Consortium (TIGMIC)"/>
            <person name="Jia N."/>
            <person name="Wang J."/>
            <person name="Shi W."/>
            <person name="Du L."/>
            <person name="Sun Y."/>
            <person name="Zhan W."/>
            <person name="Jiang J.F."/>
            <person name="Wang Q."/>
            <person name="Zhang B."/>
            <person name="Ji P."/>
            <person name="Bell-Sakyi L."/>
            <person name="Cui X.M."/>
            <person name="Yuan T.T."/>
            <person name="Jiang B.G."/>
            <person name="Yang W.F."/>
            <person name="Lam T.T."/>
            <person name="Chang Q.C."/>
            <person name="Ding S.J."/>
            <person name="Wang X.J."/>
            <person name="Zhu J.G."/>
            <person name="Ruan X.D."/>
            <person name="Zhao L."/>
            <person name="Wei J.T."/>
            <person name="Ye R.Z."/>
            <person name="Que T.C."/>
            <person name="Du C.H."/>
            <person name="Zhou Y.H."/>
            <person name="Cheng J.X."/>
            <person name="Dai P.F."/>
            <person name="Guo W.B."/>
            <person name="Han X.H."/>
            <person name="Huang E.J."/>
            <person name="Li L.F."/>
            <person name="Wei W."/>
            <person name="Gao Y.C."/>
            <person name="Liu J.Z."/>
            <person name="Shao H.Z."/>
            <person name="Wang X."/>
            <person name="Wang C.C."/>
            <person name="Yang T.C."/>
            <person name="Huo Q.B."/>
            <person name="Li W."/>
            <person name="Chen H.Y."/>
            <person name="Chen S.E."/>
            <person name="Zhou L.G."/>
            <person name="Ni X.B."/>
            <person name="Tian J.H."/>
            <person name="Sheng Y."/>
            <person name="Liu T."/>
            <person name="Pan Y.S."/>
            <person name="Xia L.Y."/>
            <person name="Li J."/>
            <person name="Zhao F."/>
            <person name="Cao W.C."/>
        </authorList>
    </citation>
    <scope>NUCLEOTIDE SEQUENCE [LARGE SCALE GENOMIC DNA]</scope>
    <source>
        <strain evidence="1">Iper-2018</strain>
    </source>
</reference>
<sequence>MEDEDLRLVEVAATAHGEKKQAGRQITGLAGQGAAPLQARPHFAEIRLAYRAAASPSAVSDGRPPTPAGCGGSRRAACGGDCGGGRAPRVGGSSAKTSDPRVDPLLRRRGRGRSDRTTTPETTTRRDLARARTCASSRWLLFRPLHMMPEDERLAVYAHVREILVRVTEAMTKAKDRTDEDVRDPASKRRCLGFFQDWFEATVDKVATNELEEYLHGKNDG</sequence>
<evidence type="ECO:0000313" key="1">
    <source>
        <dbReference type="EMBL" id="KAG0410916.1"/>
    </source>
</evidence>
<protein>
    <submittedName>
        <fullName evidence="1">Uncharacterized protein</fullName>
    </submittedName>
</protein>
<dbReference type="EMBL" id="JABSTQ010011474">
    <property type="protein sequence ID" value="KAG0410916.1"/>
    <property type="molecule type" value="Genomic_DNA"/>
</dbReference>
<organism evidence="1 2">
    <name type="scientific">Ixodes persulcatus</name>
    <name type="common">Taiga tick</name>
    <dbReference type="NCBI Taxonomy" id="34615"/>
    <lineage>
        <taxon>Eukaryota</taxon>
        <taxon>Metazoa</taxon>
        <taxon>Ecdysozoa</taxon>
        <taxon>Arthropoda</taxon>
        <taxon>Chelicerata</taxon>
        <taxon>Arachnida</taxon>
        <taxon>Acari</taxon>
        <taxon>Parasitiformes</taxon>
        <taxon>Ixodida</taxon>
        <taxon>Ixodoidea</taxon>
        <taxon>Ixodidae</taxon>
        <taxon>Ixodinae</taxon>
        <taxon>Ixodes</taxon>
    </lineage>
</organism>
<dbReference type="Proteomes" id="UP000805193">
    <property type="component" value="Unassembled WGS sequence"/>
</dbReference>
<evidence type="ECO:0000313" key="2">
    <source>
        <dbReference type="Proteomes" id="UP000805193"/>
    </source>
</evidence>
<name>A0AC60NUU2_IXOPE</name>
<comment type="caution">
    <text evidence="1">The sequence shown here is derived from an EMBL/GenBank/DDBJ whole genome shotgun (WGS) entry which is preliminary data.</text>
</comment>
<keyword evidence="2" id="KW-1185">Reference proteome</keyword>